<dbReference type="Proteomes" id="UP000440578">
    <property type="component" value="Unassembled WGS sequence"/>
</dbReference>
<dbReference type="PANTHER" id="PTHR46190">
    <property type="entry name" value="SI:CH211-201H21.5-RELATED"/>
    <property type="match status" value="1"/>
</dbReference>
<evidence type="ECO:0000313" key="4">
    <source>
        <dbReference type="Proteomes" id="UP000440578"/>
    </source>
</evidence>
<dbReference type="Pfam" id="PF01156">
    <property type="entry name" value="IU_nuc_hydro"/>
    <property type="match status" value="1"/>
</dbReference>
<accession>A0A6A4WGU3</accession>
<protein>
    <submittedName>
        <fullName evidence="3">Putative uridine nucleosidase 2</fullName>
    </submittedName>
</protein>
<dbReference type="GO" id="GO:0016799">
    <property type="term" value="F:hydrolase activity, hydrolyzing N-glycosyl compounds"/>
    <property type="evidence" value="ECO:0007669"/>
    <property type="project" value="InterPro"/>
</dbReference>
<dbReference type="PANTHER" id="PTHR46190:SF1">
    <property type="entry name" value="SI:CH211-201H21.5"/>
    <property type="match status" value="1"/>
</dbReference>
<gene>
    <name evidence="3" type="primary">URH2</name>
    <name evidence="3" type="ORF">FJT64_021823</name>
</gene>
<organism evidence="3 4">
    <name type="scientific">Amphibalanus amphitrite</name>
    <name type="common">Striped barnacle</name>
    <name type="synonym">Balanus amphitrite</name>
    <dbReference type="NCBI Taxonomy" id="1232801"/>
    <lineage>
        <taxon>Eukaryota</taxon>
        <taxon>Metazoa</taxon>
        <taxon>Ecdysozoa</taxon>
        <taxon>Arthropoda</taxon>
        <taxon>Crustacea</taxon>
        <taxon>Multicrustacea</taxon>
        <taxon>Cirripedia</taxon>
        <taxon>Thoracica</taxon>
        <taxon>Thoracicalcarea</taxon>
        <taxon>Balanomorpha</taxon>
        <taxon>Balanoidea</taxon>
        <taxon>Balanidae</taxon>
        <taxon>Amphibalaninae</taxon>
        <taxon>Amphibalanus</taxon>
    </lineage>
</organism>
<comment type="caution">
    <text evidence="3">The sequence shown here is derived from an EMBL/GenBank/DDBJ whole genome shotgun (WGS) entry which is preliminary data.</text>
</comment>
<reference evidence="3 4" key="1">
    <citation type="submission" date="2019-07" db="EMBL/GenBank/DDBJ databases">
        <title>Draft genome assembly of a fouling barnacle, Amphibalanus amphitrite (Darwin, 1854): The first reference genome for Thecostraca.</title>
        <authorList>
            <person name="Kim W."/>
        </authorList>
    </citation>
    <scope>NUCLEOTIDE SEQUENCE [LARGE SCALE GENOMIC DNA]</scope>
    <source>
        <strain evidence="3">SNU_AA5</strain>
        <tissue evidence="3">Soma without cirri and trophi</tissue>
    </source>
</reference>
<keyword evidence="4" id="KW-1185">Reference proteome</keyword>
<dbReference type="OrthoDB" id="432381at2759"/>
<feature type="domain" description="Inosine/uridine-preferring nucleoside hydrolase" evidence="2">
    <location>
        <begin position="36"/>
        <end position="192"/>
    </location>
</feature>
<evidence type="ECO:0000259" key="2">
    <source>
        <dbReference type="Pfam" id="PF01156"/>
    </source>
</evidence>
<dbReference type="SUPFAM" id="SSF53590">
    <property type="entry name" value="Nucleoside hydrolase"/>
    <property type="match status" value="1"/>
</dbReference>
<sequence>MALVTRPADEVFRAPPFPVLSCGWVDASRAAHPRPVVIDTDPGVDDAQAIGMVLAADRRRELRLIAICVTFGNSTIEHCTRNARRILGTFNRLDIPIYSGAHCGLVNGKLGTTDLFHGSDGLGDTEFEQPPPPLPRQSEHAAAALTRLAREHKGELAILALAPLTTVALATRLDPEFSSNVGDIVIMGGNFTAASVGTLLDPDTLRTAVALRVGADICAPHRCRCGADIDERGLHCLCCQMSAGRREVPRLGRYLRRHVQRFVSQGIRGPCELSCNRRREA</sequence>
<name>A0A6A4WGU3_AMPAM</name>
<dbReference type="Gene3D" id="3.90.245.10">
    <property type="entry name" value="Ribonucleoside hydrolase-like"/>
    <property type="match status" value="1"/>
</dbReference>
<dbReference type="EMBL" id="VIIS01000639">
    <property type="protein sequence ID" value="KAF0306697.1"/>
    <property type="molecule type" value="Genomic_DNA"/>
</dbReference>
<evidence type="ECO:0000313" key="3">
    <source>
        <dbReference type="EMBL" id="KAF0306697.1"/>
    </source>
</evidence>
<evidence type="ECO:0000256" key="1">
    <source>
        <dbReference type="ARBA" id="ARBA00009176"/>
    </source>
</evidence>
<dbReference type="InterPro" id="IPR001910">
    <property type="entry name" value="Inosine/uridine_hydrolase_dom"/>
</dbReference>
<proteinExistence type="inferred from homology"/>
<dbReference type="AlphaFoldDB" id="A0A6A4WGU3"/>
<dbReference type="InterPro" id="IPR036452">
    <property type="entry name" value="Ribo_hydro-like"/>
</dbReference>
<comment type="similarity">
    <text evidence="1">Belongs to the IUNH family.</text>
</comment>
<dbReference type="InterPro" id="IPR052775">
    <property type="entry name" value="IUN_hydrolase"/>
</dbReference>